<accession>A0AA39W9E6</accession>
<evidence type="ECO:0008006" key="5">
    <source>
        <dbReference type="Google" id="ProtNLM"/>
    </source>
</evidence>
<evidence type="ECO:0000313" key="3">
    <source>
        <dbReference type="EMBL" id="KAK0608922.1"/>
    </source>
</evidence>
<dbReference type="Proteomes" id="UP001168877">
    <property type="component" value="Unassembled WGS sequence"/>
</dbReference>
<keyword evidence="4" id="KW-1185">Reference proteome</keyword>
<feature type="region of interest" description="Disordered" evidence="2">
    <location>
        <begin position="74"/>
        <end position="146"/>
    </location>
</feature>
<name>A0AA39W9E6_ACESA</name>
<reference evidence="3" key="1">
    <citation type="journal article" date="2022" name="Plant J.">
        <title>Strategies of tolerance reflected in two North American maple genomes.</title>
        <authorList>
            <person name="McEvoy S.L."/>
            <person name="Sezen U.U."/>
            <person name="Trouern-Trend A."/>
            <person name="McMahon S.M."/>
            <person name="Schaberg P.G."/>
            <person name="Yang J."/>
            <person name="Wegrzyn J.L."/>
            <person name="Swenson N.G."/>
        </authorList>
    </citation>
    <scope>NUCLEOTIDE SEQUENCE</scope>
    <source>
        <strain evidence="3">NS2018</strain>
    </source>
</reference>
<reference evidence="3" key="2">
    <citation type="submission" date="2023-06" db="EMBL/GenBank/DDBJ databases">
        <authorList>
            <person name="Swenson N.G."/>
            <person name="Wegrzyn J.L."/>
            <person name="Mcevoy S.L."/>
        </authorList>
    </citation>
    <scope>NUCLEOTIDE SEQUENCE</scope>
    <source>
        <strain evidence="3">NS2018</strain>
        <tissue evidence="3">Leaf</tissue>
    </source>
</reference>
<sequence>MRILERVFEEEYGQYEKKVEEVAQESKELISQDVSLEKKINSLEKERDSSLRVIEELKDELAQRDEALDLMKTRECQGTSSATVTKPSLNKSKKKATKKSNQVPPSPLQNLKDKQPILEILKRPTPRLAPRQNKIKQASKQTTTNQRGTISHFSPICYKCHIRGHIGSQCANMKWQRMTNVSPRTTKLVVNSLWIDKTKIEGLKRNGPLWVKKSENGYVAVKPPIFDGG</sequence>
<dbReference type="AlphaFoldDB" id="A0AA39W9E6"/>
<dbReference type="EMBL" id="JAUESC010000001">
    <property type="protein sequence ID" value="KAK0608922.1"/>
    <property type="molecule type" value="Genomic_DNA"/>
</dbReference>
<organism evidence="3 4">
    <name type="scientific">Acer saccharum</name>
    <name type="common">Sugar maple</name>
    <dbReference type="NCBI Taxonomy" id="4024"/>
    <lineage>
        <taxon>Eukaryota</taxon>
        <taxon>Viridiplantae</taxon>
        <taxon>Streptophyta</taxon>
        <taxon>Embryophyta</taxon>
        <taxon>Tracheophyta</taxon>
        <taxon>Spermatophyta</taxon>
        <taxon>Magnoliopsida</taxon>
        <taxon>eudicotyledons</taxon>
        <taxon>Gunneridae</taxon>
        <taxon>Pentapetalae</taxon>
        <taxon>rosids</taxon>
        <taxon>malvids</taxon>
        <taxon>Sapindales</taxon>
        <taxon>Sapindaceae</taxon>
        <taxon>Hippocastanoideae</taxon>
        <taxon>Acereae</taxon>
        <taxon>Acer</taxon>
    </lineage>
</organism>
<evidence type="ECO:0000256" key="1">
    <source>
        <dbReference type="SAM" id="Coils"/>
    </source>
</evidence>
<comment type="caution">
    <text evidence="3">The sequence shown here is derived from an EMBL/GenBank/DDBJ whole genome shotgun (WGS) entry which is preliminary data.</text>
</comment>
<evidence type="ECO:0000256" key="2">
    <source>
        <dbReference type="SAM" id="MobiDB-lite"/>
    </source>
</evidence>
<proteinExistence type="predicted"/>
<feature type="compositionally biased region" description="Polar residues" evidence="2">
    <location>
        <begin position="76"/>
        <end position="85"/>
    </location>
</feature>
<feature type="coiled-coil region" evidence="1">
    <location>
        <begin position="5"/>
        <end position="74"/>
    </location>
</feature>
<feature type="compositionally biased region" description="Basic and acidic residues" evidence="2">
    <location>
        <begin position="111"/>
        <end position="122"/>
    </location>
</feature>
<keyword evidence="1" id="KW-0175">Coiled coil</keyword>
<gene>
    <name evidence="3" type="ORF">LWI29_038029</name>
</gene>
<evidence type="ECO:0000313" key="4">
    <source>
        <dbReference type="Proteomes" id="UP001168877"/>
    </source>
</evidence>
<protein>
    <recommendedName>
        <fullName evidence="5">CCHC-type domain-containing protein</fullName>
    </recommendedName>
</protein>
<feature type="compositionally biased region" description="Polar residues" evidence="2">
    <location>
        <begin position="135"/>
        <end position="146"/>
    </location>
</feature>